<name>A0A1E5FZC5_9FIRM</name>
<evidence type="ECO:0000256" key="1">
    <source>
        <dbReference type="SAM" id="SignalP"/>
    </source>
</evidence>
<feature type="signal peptide" evidence="1">
    <location>
        <begin position="1"/>
        <end position="28"/>
    </location>
</feature>
<accession>A0A1E5FZC5</accession>
<dbReference type="RefSeq" id="WP_069644207.1">
    <property type="nucleotide sequence ID" value="NZ_MIJE01000034.1"/>
</dbReference>
<dbReference type="EMBL" id="MIJE01000034">
    <property type="protein sequence ID" value="OEF95934.1"/>
    <property type="molecule type" value="Genomic_DNA"/>
</dbReference>
<dbReference type="OrthoDB" id="6571992at2"/>
<keyword evidence="3" id="KW-1185">Reference proteome</keyword>
<comment type="caution">
    <text evidence="2">The sequence shown here is derived from an EMBL/GenBank/DDBJ whole genome shotgun (WGS) entry which is preliminary data.</text>
</comment>
<dbReference type="InterPro" id="IPR047750">
    <property type="entry name" value="YdjY-like"/>
</dbReference>
<organism evidence="2 3">
    <name type="scientific">Desulfuribacillus alkaliarsenatis</name>
    <dbReference type="NCBI Taxonomy" id="766136"/>
    <lineage>
        <taxon>Bacteria</taxon>
        <taxon>Bacillati</taxon>
        <taxon>Bacillota</taxon>
        <taxon>Desulfuribacillia</taxon>
        <taxon>Desulfuribacillales</taxon>
        <taxon>Desulfuribacillaceae</taxon>
        <taxon>Desulfuribacillus</taxon>
    </lineage>
</organism>
<sequence length="221" mass="24130">MTKKLWFIMLATLILGMVMLGCSSNQEATETQAATGVEVSESNPLVIDQQSKTISVYAKVNGKYLIEPTRHGMNFHEGRFGDQAVLAAYANPLNFHDAMIELGATPGNNVTMDNMSEKLHIEGQDLEVTITWAGADRVYDINEVLIDSAEKPFVFKFGGNYERHEGNFTGCLLCLDSCPVGITSNSSHPTTTFDSKVAEFKGNADILPSDGTPVVVTYKIK</sequence>
<dbReference type="NCBIfam" id="NF040466">
    <property type="entry name" value="ydjY_domain"/>
    <property type="match status" value="1"/>
</dbReference>
<dbReference type="Proteomes" id="UP000094296">
    <property type="component" value="Unassembled WGS sequence"/>
</dbReference>
<feature type="chain" id="PRO_5039075730" description="4Fe-4S ferredoxin-type domain-containing protein" evidence="1">
    <location>
        <begin position="29"/>
        <end position="221"/>
    </location>
</feature>
<reference evidence="2 3" key="1">
    <citation type="submission" date="2016-09" db="EMBL/GenBank/DDBJ databases">
        <title>Draft genome sequence for the type strain of Desulfuribacillus alkaliarsenatis AHT28, an obligately anaerobic, sulfidogenic bacterium isolated from Russian soda lake sediments.</title>
        <authorList>
            <person name="Abin C.A."/>
            <person name="Hollibaugh J.T."/>
        </authorList>
    </citation>
    <scope>NUCLEOTIDE SEQUENCE [LARGE SCALE GENOMIC DNA]</scope>
    <source>
        <strain evidence="2 3">AHT28</strain>
    </source>
</reference>
<dbReference type="STRING" id="766136.BHF68_11125"/>
<keyword evidence="1" id="KW-0732">Signal</keyword>
<evidence type="ECO:0000313" key="3">
    <source>
        <dbReference type="Proteomes" id="UP000094296"/>
    </source>
</evidence>
<dbReference type="PROSITE" id="PS51257">
    <property type="entry name" value="PROKAR_LIPOPROTEIN"/>
    <property type="match status" value="1"/>
</dbReference>
<evidence type="ECO:0000313" key="2">
    <source>
        <dbReference type="EMBL" id="OEF95934.1"/>
    </source>
</evidence>
<dbReference type="AlphaFoldDB" id="A0A1E5FZC5"/>
<evidence type="ECO:0008006" key="4">
    <source>
        <dbReference type="Google" id="ProtNLM"/>
    </source>
</evidence>
<gene>
    <name evidence="2" type="ORF">BHF68_11125</name>
</gene>
<protein>
    <recommendedName>
        <fullName evidence="4">4Fe-4S ferredoxin-type domain-containing protein</fullName>
    </recommendedName>
</protein>
<proteinExistence type="predicted"/>